<sequence length="445" mass="49872">MAIWPFKKRQPSGVKGDAKQPLTEKAQPIEHRPTKASNDPLPGQSRMPVTIFPASHSANLVRINKNSTGPANNSREILRNACPEDEGDCLELLQSSFDANTEPAMLPRINGLVNAAITAYNQHHHLEIRPEDIWTAIIIQFNFYVNAHAEELRDKFVAHEGKKELSLEYPGTRYSFDFSIFAEQMGQLIQENVIDPELREWLMPNFSTTTRHDIVVNSIIMMGTMQKYFEYFCCFTCGLPSVTLLGEKSDYELIEKKLEKLCSFGQETTDFCHLLQPILRRFVSSFENPASKDSIDFWGQHHNMSGSDTMSGWITAFCFWKVDGSRQARPMHRSLTGEEREIPGIHVIHLVPGFGEKSFSNEDCRLVIDGQVYPQLDLDNGITAGFCKVPVKIDDNGDEIDAEMIAGAVGITCTSSGKATADGGKGLDTMQALSGWWIYEKVGVK</sequence>
<keyword evidence="2" id="KW-1185">Reference proteome</keyword>
<organism evidence="1 2">
    <name type="scientific">Vermiconidia calcicola</name>
    <dbReference type="NCBI Taxonomy" id="1690605"/>
    <lineage>
        <taxon>Eukaryota</taxon>
        <taxon>Fungi</taxon>
        <taxon>Dikarya</taxon>
        <taxon>Ascomycota</taxon>
        <taxon>Pezizomycotina</taxon>
        <taxon>Dothideomycetes</taxon>
        <taxon>Dothideomycetidae</taxon>
        <taxon>Mycosphaerellales</taxon>
        <taxon>Extremaceae</taxon>
        <taxon>Vermiconidia</taxon>
    </lineage>
</organism>
<reference evidence="1" key="1">
    <citation type="submission" date="2023-07" db="EMBL/GenBank/DDBJ databases">
        <title>Black Yeasts Isolated from many extreme environments.</title>
        <authorList>
            <person name="Coleine C."/>
            <person name="Stajich J.E."/>
            <person name="Selbmann L."/>
        </authorList>
    </citation>
    <scope>NUCLEOTIDE SEQUENCE</scope>
    <source>
        <strain evidence="1">CCFEE 5714</strain>
    </source>
</reference>
<name>A0ACC3N7N6_9PEZI</name>
<dbReference type="EMBL" id="JAUTXU010000080">
    <property type="protein sequence ID" value="KAK3710978.1"/>
    <property type="molecule type" value="Genomic_DNA"/>
</dbReference>
<dbReference type="Proteomes" id="UP001281147">
    <property type="component" value="Unassembled WGS sequence"/>
</dbReference>
<gene>
    <name evidence="1" type="ORF">LTR37_009999</name>
</gene>
<evidence type="ECO:0000313" key="2">
    <source>
        <dbReference type="Proteomes" id="UP001281147"/>
    </source>
</evidence>
<accession>A0ACC3N7N6</accession>
<evidence type="ECO:0000313" key="1">
    <source>
        <dbReference type="EMBL" id="KAK3710978.1"/>
    </source>
</evidence>
<protein>
    <submittedName>
        <fullName evidence="1">Uncharacterized protein</fullName>
    </submittedName>
</protein>
<proteinExistence type="predicted"/>
<comment type="caution">
    <text evidence="1">The sequence shown here is derived from an EMBL/GenBank/DDBJ whole genome shotgun (WGS) entry which is preliminary data.</text>
</comment>